<dbReference type="Gene3D" id="4.10.60.10">
    <property type="entry name" value="Zinc finger, CCHC-type"/>
    <property type="match status" value="1"/>
</dbReference>
<gene>
    <name evidence="3" type="primary">LOC116308629</name>
</gene>
<accession>A0A6P8JF03</accession>
<dbReference type="InParanoid" id="A0A6P8JF03"/>
<dbReference type="PANTHER" id="PTHR37984">
    <property type="entry name" value="PROTEIN CBG26694"/>
    <property type="match status" value="1"/>
</dbReference>
<dbReference type="PANTHER" id="PTHR37984:SF11">
    <property type="entry name" value="INTEGRASE CATALYTIC DOMAIN-CONTAINING PROTEIN"/>
    <property type="match status" value="1"/>
</dbReference>
<reference evidence="3" key="1">
    <citation type="submission" date="2025-08" db="UniProtKB">
        <authorList>
            <consortium name="RefSeq"/>
        </authorList>
    </citation>
    <scope>IDENTIFICATION</scope>
    <source>
        <tissue evidence="3">Tentacle</tissue>
    </source>
</reference>
<dbReference type="GeneID" id="116308629"/>
<dbReference type="Gene3D" id="2.40.70.10">
    <property type="entry name" value="Acid Proteases"/>
    <property type="match status" value="1"/>
</dbReference>
<dbReference type="Pfam" id="PF00078">
    <property type="entry name" value="RVT_1"/>
    <property type="match status" value="1"/>
</dbReference>
<evidence type="ECO:0000313" key="2">
    <source>
        <dbReference type="Proteomes" id="UP000515163"/>
    </source>
</evidence>
<protein>
    <submittedName>
        <fullName evidence="3">Uncharacterized protein K02A2.6-like</fullName>
    </submittedName>
</protein>
<dbReference type="InterPro" id="IPR001878">
    <property type="entry name" value="Znf_CCHC"/>
</dbReference>
<dbReference type="InterPro" id="IPR000477">
    <property type="entry name" value="RT_dom"/>
</dbReference>
<dbReference type="AlphaFoldDB" id="A0A6P8JF03"/>
<dbReference type="CDD" id="cd01647">
    <property type="entry name" value="RT_LTR"/>
    <property type="match status" value="1"/>
</dbReference>
<sequence length="603" mass="68867">MAKELEFGSIKPFDSSGDPTSVAPRWKRWKRSFEYFIVGKGVKDDDQKQALLPHCAGESVQTIFEGLDDLEVGEGETKYKKTMKVLDDYFTPKANIPYERHLFRNIKQEISETIDQFVSRLRIQALNCDFGDAIDENIRDQIIDKCNSPQLRTKLLAKGTDLELKETQDMARAMETAQVQARKIEQDFKGEVNVVNTRDERKQKRPSGRPSKMVYYRCGKEGHLSHDLKCPARNATCNKCKKVGHFGKVCKTKTLNQQQQQKPEVKRRNGEKLNEVEKREYNFSINLWDNEHFGGNIITAIIGGVKVDRVLVDSGATCNIIDKETWEYLKKNRVVCTSNKSQKSLYPYGSKTPLKVLGEFKSIVSVNNVEKETDFVVVDTEGRPILGCRTSEDLGVLKINTVNAMTVDDIVREFPECFKGVGKLNNYQAKIHVDPNVKPVAQQYRRLPFSMREKVEVKLEELVNMDIIEEVQGPTPWVSPIVVVPKADGDIRLRVDMRQANTAIIRERYPIPTIDEVLERLNESTLFTKLDLKWGFHQIELEAEPRKITTFATHKGLFQYKRLMFGISSAPEMYQHIIQQVLAGCDGASNIADDIGLCIYCTR</sequence>
<dbReference type="GO" id="GO:0008270">
    <property type="term" value="F:zinc ion binding"/>
    <property type="evidence" value="ECO:0007669"/>
    <property type="project" value="InterPro"/>
</dbReference>
<evidence type="ECO:0000259" key="1">
    <source>
        <dbReference type="SMART" id="SM00343"/>
    </source>
</evidence>
<feature type="domain" description="CCHC-type" evidence="1">
    <location>
        <begin position="236"/>
        <end position="252"/>
    </location>
</feature>
<dbReference type="InterPro" id="IPR021109">
    <property type="entry name" value="Peptidase_aspartic_dom_sf"/>
</dbReference>
<feature type="domain" description="CCHC-type" evidence="1">
    <location>
        <begin position="216"/>
        <end position="232"/>
    </location>
</feature>
<dbReference type="InterPro" id="IPR050951">
    <property type="entry name" value="Retrovirus_Pol_polyprotein"/>
</dbReference>
<dbReference type="InterPro" id="IPR036875">
    <property type="entry name" value="Znf_CCHC_sf"/>
</dbReference>
<dbReference type="RefSeq" id="XP_031574960.1">
    <property type="nucleotide sequence ID" value="XM_031719100.1"/>
</dbReference>
<dbReference type="InterPro" id="IPR043502">
    <property type="entry name" value="DNA/RNA_pol_sf"/>
</dbReference>
<evidence type="ECO:0000313" key="3">
    <source>
        <dbReference type="RefSeq" id="XP_031574960.1"/>
    </source>
</evidence>
<dbReference type="SUPFAM" id="SSF56672">
    <property type="entry name" value="DNA/RNA polymerases"/>
    <property type="match status" value="1"/>
</dbReference>
<dbReference type="GO" id="GO:0003676">
    <property type="term" value="F:nucleic acid binding"/>
    <property type="evidence" value="ECO:0007669"/>
    <property type="project" value="InterPro"/>
</dbReference>
<dbReference type="SMART" id="SM00343">
    <property type="entry name" value="ZnF_C2HC"/>
    <property type="match status" value="2"/>
</dbReference>
<dbReference type="Gene3D" id="3.10.10.10">
    <property type="entry name" value="HIV Type 1 Reverse Transcriptase, subunit A, domain 1"/>
    <property type="match status" value="1"/>
</dbReference>
<dbReference type="Proteomes" id="UP000515163">
    <property type="component" value="Unplaced"/>
</dbReference>
<name>A0A6P8JF03_ACTTE</name>
<dbReference type="OrthoDB" id="7759031at2759"/>
<proteinExistence type="predicted"/>
<keyword evidence="2" id="KW-1185">Reference proteome</keyword>
<dbReference type="SUPFAM" id="SSF57756">
    <property type="entry name" value="Retrovirus zinc finger-like domains"/>
    <property type="match status" value="1"/>
</dbReference>
<dbReference type="KEGG" id="aten:116308629"/>
<organism evidence="2 3">
    <name type="scientific">Actinia tenebrosa</name>
    <name type="common">Australian red waratah sea anemone</name>
    <dbReference type="NCBI Taxonomy" id="6105"/>
    <lineage>
        <taxon>Eukaryota</taxon>
        <taxon>Metazoa</taxon>
        <taxon>Cnidaria</taxon>
        <taxon>Anthozoa</taxon>
        <taxon>Hexacorallia</taxon>
        <taxon>Actiniaria</taxon>
        <taxon>Actiniidae</taxon>
        <taxon>Actinia</taxon>
    </lineage>
</organism>